<feature type="compositionally biased region" description="Pro residues" evidence="1">
    <location>
        <begin position="107"/>
        <end position="117"/>
    </location>
</feature>
<dbReference type="STRING" id="1121098.HMPREF1534_00681"/>
<dbReference type="Proteomes" id="UP000017831">
    <property type="component" value="Unassembled WGS sequence"/>
</dbReference>
<organism evidence="2 3">
    <name type="scientific">Phocaeicola massiliensis B84634 = Timone 84634 = DSM 17679 = JCM 13223</name>
    <dbReference type="NCBI Taxonomy" id="1121098"/>
    <lineage>
        <taxon>Bacteria</taxon>
        <taxon>Pseudomonadati</taxon>
        <taxon>Bacteroidota</taxon>
        <taxon>Bacteroidia</taxon>
        <taxon>Bacteroidales</taxon>
        <taxon>Bacteroidaceae</taxon>
        <taxon>Phocaeicola</taxon>
    </lineage>
</organism>
<dbReference type="RefSeq" id="WP_005937108.1">
    <property type="nucleotide sequence ID" value="NZ_KB890333.1"/>
</dbReference>
<dbReference type="EMBL" id="AQHY01000008">
    <property type="protein sequence ID" value="EOA57619.1"/>
    <property type="molecule type" value="Genomic_DNA"/>
</dbReference>
<reference evidence="2 3" key="1">
    <citation type="submission" date="2013-04" db="EMBL/GenBank/DDBJ databases">
        <title>The Genome Sequence of Bacteroides massiliensis DSM 17679.</title>
        <authorList>
            <consortium name="The Broad Institute Genomics Platform"/>
            <person name="Earl A."/>
            <person name="Ward D."/>
            <person name="Feldgarden M."/>
            <person name="Gevers D."/>
            <person name="Martens E."/>
            <person name="Fenner L."/>
            <person name="Roux V."/>
            <person name="Mallet M.N."/>
            <person name="Raoult D."/>
            <person name="Walker B."/>
            <person name="Young S."/>
            <person name="Zeng Q."/>
            <person name="Gargeya S."/>
            <person name="Fitzgerald M."/>
            <person name="Haas B."/>
            <person name="Abouelleil A."/>
            <person name="Allen A.W."/>
            <person name="Alvarado L."/>
            <person name="Arachchi H.M."/>
            <person name="Berlin A.M."/>
            <person name="Chapman S.B."/>
            <person name="Gainer-Dewar J."/>
            <person name="Goldberg J."/>
            <person name="Griggs A."/>
            <person name="Gujja S."/>
            <person name="Hansen M."/>
            <person name="Howarth C."/>
            <person name="Imamovic A."/>
            <person name="Ireland A."/>
            <person name="Larimer J."/>
            <person name="McCowan C."/>
            <person name="Murphy C."/>
            <person name="Pearson M."/>
            <person name="Poon T.W."/>
            <person name="Priest M."/>
            <person name="Roberts A."/>
            <person name="Saif S."/>
            <person name="Shea T."/>
            <person name="Sisk P."/>
            <person name="Sykes S."/>
            <person name="Wortman J."/>
            <person name="Nusbaum C."/>
            <person name="Birren B."/>
        </authorList>
    </citation>
    <scope>NUCLEOTIDE SEQUENCE [LARGE SCALE GENOMIC DNA]</scope>
    <source>
        <strain evidence="3">B84634 / Timone 84634 / DSM 17679 / JCM 13223</strain>
    </source>
</reference>
<dbReference type="GeneID" id="60063268"/>
<proteinExistence type="predicted"/>
<name>U6RLY4_9BACT</name>
<evidence type="ECO:0000256" key="1">
    <source>
        <dbReference type="SAM" id="MobiDB-lite"/>
    </source>
</evidence>
<comment type="caution">
    <text evidence="2">The sequence shown here is derived from an EMBL/GenBank/DDBJ whole genome shotgun (WGS) entry which is preliminary data.</text>
</comment>
<evidence type="ECO:0000313" key="3">
    <source>
        <dbReference type="Proteomes" id="UP000017831"/>
    </source>
</evidence>
<sequence length="498" mass="56708">MKKRFYLLAMLLTVWNDLCGQNDFERYALEQEAAFKAYSDKEEADFKTYSDSVNREFGRYLAEAWPDCPLIKPEQPIRHPVPPETFDPSKRRPTPMKQPVRGETGLPPIPRPVPLPLPDVGKNPPLPQNPFKGGKGMEVEASFFGTIIPLPKITTRFPRLTGADEPHVSSYWNALSVMPYEVWTTHIGKLKSLLRLNGWGLYLLIEDVFKAYCPQDSENERVIFSVFTLNQLGCKAKIGRIGQELLPLMAFNCEAYNALYFTFPTEQGIRYSVIDRKHRSLSSVKCYTLNHAIARRTVDVSLPESPRLTADVRTKTLNDHRNDYCLAYNKNLVDFYATLPCVSFAVYGQAAPDPEFLESVERQLAPAIQSMTQEAAVNHLLHFVQYAFQYKTDEEQFGYEKWFFAEEIIASSHSDCEDRSILFAQLVRHLLKMPVVFVYYPGRHLATAVRFSNPDTKGDYITVDGAKYLLCDPTYIGADLGMGMPQLVGMPIEIVKLK</sequence>
<dbReference type="Gene3D" id="3.10.620.30">
    <property type="match status" value="1"/>
</dbReference>
<dbReference type="AlphaFoldDB" id="U6RLY4"/>
<feature type="region of interest" description="Disordered" evidence="1">
    <location>
        <begin position="73"/>
        <end position="121"/>
    </location>
</feature>
<dbReference type="PATRIC" id="fig|1121098.3.peg.697"/>
<evidence type="ECO:0008006" key="4">
    <source>
        <dbReference type="Google" id="ProtNLM"/>
    </source>
</evidence>
<dbReference type="HOGENOM" id="CLU_042245_0_0_10"/>
<gene>
    <name evidence="2" type="ORF">HMPREF1534_00681</name>
</gene>
<evidence type="ECO:0000313" key="2">
    <source>
        <dbReference type="EMBL" id="EOA57619.1"/>
    </source>
</evidence>
<protein>
    <recommendedName>
        <fullName evidence="4">Transglutaminase-like domain-containing protein</fullName>
    </recommendedName>
</protein>
<dbReference type="OrthoDB" id="9816224at2"/>
<keyword evidence="3" id="KW-1185">Reference proteome</keyword>
<dbReference type="eggNOG" id="COG1305">
    <property type="taxonomic scope" value="Bacteria"/>
</dbReference>
<accession>U6RLY4</accession>